<dbReference type="PRINTS" id="PR00364">
    <property type="entry name" value="DISEASERSIST"/>
</dbReference>
<dbReference type="InterPro" id="IPR032675">
    <property type="entry name" value="LRR_dom_sf"/>
</dbReference>
<keyword evidence="12" id="KW-1185">Reference proteome</keyword>
<organism evidence="11 12">
    <name type="scientific">Triticum turgidum subsp. durum</name>
    <name type="common">Durum wheat</name>
    <name type="synonym">Triticum durum</name>
    <dbReference type="NCBI Taxonomy" id="4567"/>
    <lineage>
        <taxon>Eukaryota</taxon>
        <taxon>Viridiplantae</taxon>
        <taxon>Streptophyta</taxon>
        <taxon>Embryophyta</taxon>
        <taxon>Tracheophyta</taxon>
        <taxon>Spermatophyta</taxon>
        <taxon>Magnoliopsida</taxon>
        <taxon>Liliopsida</taxon>
        <taxon>Poales</taxon>
        <taxon>Poaceae</taxon>
        <taxon>BOP clade</taxon>
        <taxon>Pooideae</taxon>
        <taxon>Triticodae</taxon>
        <taxon>Triticeae</taxon>
        <taxon>Triticinae</taxon>
        <taxon>Triticum</taxon>
    </lineage>
</organism>
<dbReference type="AlphaFoldDB" id="A0A9R0ZVL1"/>
<proteinExistence type="inferred from homology"/>
<evidence type="ECO:0000313" key="11">
    <source>
        <dbReference type="EMBL" id="VAI84038.1"/>
    </source>
</evidence>
<dbReference type="PANTHER" id="PTHR23155">
    <property type="entry name" value="DISEASE RESISTANCE PROTEIN RP"/>
    <property type="match status" value="1"/>
</dbReference>
<dbReference type="Gene3D" id="3.80.10.10">
    <property type="entry name" value="Ribonuclease Inhibitor"/>
    <property type="match status" value="1"/>
</dbReference>
<dbReference type="Pfam" id="PF23559">
    <property type="entry name" value="WHD_DRP"/>
    <property type="match status" value="1"/>
</dbReference>
<dbReference type="EMBL" id="LT934124">
    <property type="protein sequence ID" value="VAI84038.1"/>
    <property type="molecule type" value="Genomic_DNA"/>
</dbReference>
<dbReference type="InterPro" id="IPR027417">
    <property type="entry name" value="P-loop_NTPase"/>
</dbReference>
<dbReference type="InterPro" id="IPR044974">
    <property type="entry name" value="Disease_R_plants"/>
</dbReference>
<gene>
    <name evidence="11" type="ORF">TRITD_7Bv1G028150</name>
</gene>
<evidence type="ECO:0000256" key="3">
    <source>
        <dbReference type="ARBA" id="ARBA00022737"/>
    </source>
</evidence>
<evidence type="ECO:0000256" key="4">
    <source>
        <dbReference type="ARBA" id="ARBA00022741"/>
    </source>
</evidence>
<dbReference type="Gene3D" id="1.20.5.4130">
    <property type="match status" value="1"/>
</dbReference>
<dbReference type="SUPFAM" id="SSF52540">
    <property type="entry name" value="P-loop containing nucleoside triphosphate hydrolases"/>
    <property type="match status" value="2"/>
</dbReference>
<keyword evidence="5" id="KW-0611">Plant defense</keyword>
<evidence type="ECO:0000256" key="1">
    <source>
        <dbReference type="ARBA" id="ARBA00008894"/>
    </source>
</evidence>
<dbReference type="OMA" id="DTIAINC"/>
<dbReference type="GO" id="GO:0098542">
    <property type="term" value="P:defense response to other organism"/>
    <property type="evidence" value="ECO:0007669"/>
    <property type="project" value="TreeGrafter"/>
</dbReference>
<dbReference type="Pfam" id="PF23598">
    <property type="entry name" value="LRR_14"/>
    <property type="match status" value="1"/>
</dbReference>
<evidence type="ECO:0000259" key="9">
    <source>
        <dbReference type="Pfam" id="PF23559"/>
    </source>
</evidence>
<dbReference type="Gramene" id="TRITD7Bv1G028150.3">
    <property type="protein sequence ID" value="TRITD7Bv1G028150.3"/>
    <property type="gene ID" value="TRITD7Bv1G028150"/>
</dbReference>
<dbReference type="Proteomes" id="UP000324705">
    <property type="component" value="Chromosome 7B"/>
</dbReference>
<evidence type="ECO:0000259" key="7">
    <source>
        <dbReference type="Pfam" id="PF00931"/>
    </source>
</evidence>
<sequence length="1150" mass="129792">MANLAVGLAKSVVEGTLSKAHAAVQEEAKLRLSARRDLVFITGELEMMRSFLNVANAERVENAVVRTWVRQIRELAYDVEDCIELVVHLDKGRTSFWFRLRRLCVPWTRPPRPPALDQAVDEIEQLKARVADVSTRNARYSLISDTGSKPVAQQQLTAAAAAGDTVAASNMLAEARYAAMREQVLGSDLTQLVTKEGGDGHDLQLHVVSVWGSAGFHGATSIITKAYIDPEICRNFTYRAWVKLMHPFIPHDFVRSLMLQFCAEEEEHEGPDTCMDVLTMMQATQEVLFKEFKKMLTEKSYLVVLEDLSNMADWHALRKFLPDRRKGSWIIVSTQQPEVASSCIGHPYQILELKQFSPEHSVCALFKKGSDGDGDKGKKTMVEDSPLIGRESLMNQLRQYPAKARINSWQVMSVWGIAGVGKSTLVRKLYDDTMRDTNLFTEYHWVNISHPFNLRDFQRSLPPNFRFAELGWLIVIDNVQSKKEWDLIQTSLVIPRSSKSVVIVITTEASIAAYCANREELVFNVKGLEAAAASTLFEKVYLEKSSDTDTRALQYIQVEELILKCGGLPKVIVAIAAVLAKQTVTRMDNVVSLNQRFMHHLETEPDYDSLCDLFGWMHSYFRTCTDSIKPCIFYLSIFPRDRLIRRRRLVRRWIAEGYSRDGDNESAEENGERQFSELLDLSIIQQVPYLVTNTLNATRLALLCQVSGFFHEYIIPGQEEENLMFELGPNCALTTQRTGRHLVILHDWKRDKIVFESMDFSRLRSLTVFGRWKPFFISESMMLLRVLDLEDASGIEYADLENILKWLRRLKFLSLRGRHEIHHLPDNMDHLRQLQTLDVRGTSVLTLPENITKLQKLQYIRAGATCPAASAPPAPSSWFCTPHRIVGVQVPGGIGKLTALHTLGVVNISASGGKAMAKALKKLTQLRKLGVSGVNRKNSKDIFSAIQGHVHLESLSVQLDKDNQGCCLDDQTSLPWNNLRSLKLYGLQDRLPLSSGLGSDQGVLSDTLIKLRKMDLEMSTLKERDIKFLGEVPNLCILRLRIKQPSLQFKAELHAMELPTYKMVKILEIGCSSSSLSVKFGSETMKSLELLKLDCSSGASYDLDGLDCLPELKEVLIIGNNNETLETELSNKLLNHPNKPVLKKELPRSS</sequence>
<feature type="domain" description="NB-ARC" evidence="7">
    <location>
        <begin position="407"/>
        <end position="461"/>
    </location>
</feature>
<keyword evidence="4" id="KW-0547">Nucleotide-binding</keyword>
<dbReference type="SUPFAM" id="SSF52047">
    <property type="entry name" value="RNI-like"/>
    <property type="match status" value="1"/>
</dbReference>
<dbReference type="InterPro" id="IPR041118">
    <property type="entry name" value="Rx_N"/>
</dbReference>
<feature type="domain" description="Disease resistance R13L4/SHOC-2-like LRR" evidence="10">
    <location>
        <begin position="763"/>
        <end position="1141"/>
    </location>
</feature>
<dbReference type="Pfam" id="PF18052">
    <property type="entry name" value="Rx_N"/>
    <property type="match status" value="1"/>
</dbReference>
<dbReference type="InterPro" id="IPR002182">
    <property type="entry name" value="NB-ARC"/>
</dbReference>
<keyword evidence="2" id="KW-0433">Leucine-rich repeat</keyword>
<dbReference type="InterPro" id="IPR055414">
    <property type="entry name" value="LRR_R13L4/SHOC2-like"/>
</dbReference>
<feature type="domain" description="NB-ARC" evidence="7">
    <location>
        <begin position="203"/>
        <end position="363"/>
    </location>
</feature>
<dbReference type="PANTHER" id="PTHR23155:SF1135">
    <property type="entry name" value="OS08G0246300 PROTEIN"/>
    <property type="match status" value="1"/>
</dbReference>
<accession>A0A9R0ZVL1</accession>
<dbReference type="GO" id="GO:0043531">
    <property type="term" value="F:ADP binding"/>
    <property type="evidence" value="ECO:0007669"/>
    <property type="project" value="InterPro"/>
</dbReference>
<evidence type="ECO:0000256" key="2">
    <source>
        <dbReference type="ARBA" id="ARBA00022614"/>
    </source>
</evidence>
<feature type="domain" description="Disease resistance protein winged helix" evidence="9">
    <location>
        <begin position="637"/>
        <end position="686"/>
    </location>
</feature>
<comment type="similarity">
    <text evidence="1">Belongs to the disease resistance NB-LRR family.</text>
</comment>
<keyword evidence="3" id="KW-0677">Repeat</keyword>
<evidence type="ECO:0000256" key="6">
    <source>
        <dbReference type="ARBA" id="ARBA00023054"/>
    </source>
</evidence>
<feature type="domain" description="Disease resistance N-terminal" evidence="8">
    <location>
        <begin position="12"/>
        <end position="91"/>
    </location>
</feature>
<evidence type="ECO:0000313" key="12">
    <source>
        <dbReference type="Proteomes" id="UP000324705"/>
    </source>
</evidence>
<dbReference type="Pfam" id="PF00931">
    <property type="entry name" value="NB-ARC"/>
    <property type="match status" value="2"/>
</dbReference>
<name>A0A9R0ZVL1_TRITD</name>
<protein>
    <submittedName>
        <fullName evidence="11">Uncharacterized protein</fullName>
    </submittedName>
</protein>
<dbReference type="InterPro" id="IPR058922">
    <property type="entry name" value="WHD_DRP"/>
</dbReference>
<evidence type="ECO:0000259" key="10">
    <source>
        <dbReference type="Pfam" id="PF23598"/>
    </source>
</evidence>
<evidence type="ECO:0000259" key="8">
    <source>
        <dbReference type="Pfam" id="PF18052"/>
    </source>
</evidence>
<keyword evidence="6" id="KW-0175">Coiled coil</keyword>
<dbReference type="Gene3D" id="3.40.50.300">
    <property type="entry name" value="P-loop containing nucleotide triphosphate hydrolases"/>
    <property type="match status" value="2"/>
</dbReference>
<dbReference type="CDD" id="cd14798">
    <property type="entry name" value="RX-CC_like"/>
    <property type="match status" value="1"/>
</dbReference>
<reference evidence="11 12" key="1">
    <citation type="submission" date="2017-09" db="EMBL/GenBank/DDBJ databases">
        <authorList>
            <consortium name="International Durum Wheat Genome Sequencing Consortium (IDWGSC)"/>
            <person name="Milanesi L."/>
        </authorList>
    </citation>
    <scope>NUCLEOTIDE SEQUENCE [LARGE SCALE GENOMIC DNA]</scope>
    <source>
        <strain evidence="12">cv. Svevo</strain>
    </source>
</reference>
<evidence type="ECO:0000256" key="5">
    <source>
        <dbReference type="ARBA" id="ARBA00022821"/>
    </source>
</evidence>
<dbReference type="InterPro" id="IPR038005">
    <property type="entry name" value="RX-like_CC"/>
</dbReference>